<accession>A0A6P5YTF1</accession>
<evidence type="ECO:0000313" key="10">
    <source>
        <dbReference type="RefSeq" id="XP_022743441.1"/>
    </source>
</evidence>
<dbReference type="KEGG" id="dzi:111294411"/>
<dbReference type="NCBIfam" id="TIGR00728">
    <property type="entry name" value="OPT_sfam"/>
    <property type="match status" value="1"/>
</dbReference>
<dbReference type="Proteomes" id="UP000515121">
    <property type="component" value="Unplaced"/>
</dbReference>
<proteinExistence type="inferred from homology"/>
<evidence type="ECO:0000256" key="5">
    <source>
        <dbReference type="ARBA" id="ARBA00022989"/>
    </source>
</evidence>
<dbReference type="AlphaFoldDB" id="A0A6P5YTF1"/>
<feature type="transmembrane region" description="Helical" evidence="8">
    <location>
        <begin position="164"/>
        <end position="186"/>
    </location>
</feature>
<keyword evidence="5 8" id="KW-1133">Transmembrane helix</keyword>
<feature type="transmembrane region" description="Helical" evidence="8">
    <location>
        <begin position="325"/>
        <end position="346"/>
    </location>
</feature>
<dbReference type="GO" id="GO:0016020">
    <property type="term" value="C:membrane"/>
    <property type="evidence" value="ECO:0007669"/>
    <property type="project" value="UniProtKB-SubCell"/>
</dbReference>
<keyword evidence="4 8" id="KW-0812">Transmembrane</keyword>
<evidence type="ECO:0000256" key="2">
    <source>
        <dbReference type="ARBA" id="ARBA00010276"/>
    </source>
</evidence>
<evidence type="ECO:0000256" key="8">
    <source>
        <dbReference type="SAM" id="Phobius"/>
    </source>
</evidence>
<feature type="transmembrane region" description="Helical" evidence="8">
    <location>
        <begin position="399"/>
        <end position="420"/>
    </location>
</feature>
<organism evidence="9 10">
    <name type="scientific">Durio zibethinus</name>
    <name type="common">Durian</name>
    <dbReference type="NCBI Taxonomy" id="66656"/>
    <lineage>
        <taxon>Eukaryota</taxon>
        <taxon>Viridiplantae</taxon>
        <taxon>Streptophyta</taxon>
        <taxon>Embryophyta</taxon>
        <taxon>Tracheophyta</taxon>
        <taxon>Spermatophyta</taxon>
        <taxon>Magnoliopsida</taxon>
        <taxon>eudicotyledons</taxon>
        <taxon>Gunneridae</taxon>
        <taxon>Pentapetalae</taxon>
        <taxon>rosids</taxon>
        <taxon>malvids</taxon>
        <taxon>Malvales</taxon>
        <taxon>Malvaceae</taxon>
        <taxon>Helicteroideae</taxon>
        <taxon>Durio</taxon>
    </lineage>
</organism>
<evidence type="ECO:0000256" key="6">
    <source>
        <dbReference type="ARBA" id="ARBA00023136"/>
    </source>
</evidence>
<name>A0A6P5YTF1_DURZI</name>
<feature type="transmembrane region" description="Helical" evidence="8">
    <location>
        <begin position="122"/>
        <end position="144"/>
    </location>
</feature>
<feature type="transmembrane region" description="Helical" evidence="8">
    <location>
        <begin position="58"/>
        <end position="76"/>
    </location>
</feature>
<dbReference type="PANTHER" id="PTHR31645">
    <property type="entry name" value="OLIGOPEPTIDE TRANSPORTER YGL114W-RELATED"/>
    <property type="match status" value="1"/>
</dbReference>
<reference evidence="10" key="1">
    <citation type="submission" date="2025-08" db="UniProtKB">
        <authorList>
            <consortium name="RefSeq"/>
        </authorList>
    </citation>
    <scope>IDENTIFICATION</scope>
    <source>
        <tissue evidence="10">Fruit stalk</tissue>
    </source>
</reference>
<feature type="region of interest" description="Disordered" evidence="7">
    <location>
        <begin position="1"/>
        <end position="30"/>
    </location>
</feature>
<dbReference type="InterPro" id="IPR045035">
    <property type="entry name" value="YSL-like"/>
</dbReference>
<feature type="transmembrane region" description="Helical" evidence="8">
    <location>
        <begin position="611"/>
        <end position="633"/>
    </location>
</feature>
<feature type="transmembrane region" description="Helical" evidence="8">
    <location>
        <begin position="284"/>
        <end position="305"/>
    </location>
</feature>
<dbReference type="GO" id="GO:0035673">
    <property type="term" value="F:oligopeptide transmembrane transporter activity"/>
    <property type="evidence" value="ECO:0007669"/>
    <property type="project" value="InterPro"/>
</dbReference>
<dbReference type="RefSeq" id="XP_022743441.1">
    <property type="nucleotide sequence ID" value="XM_022887706.1"/>
</dbReference>
<keyword evidence="3" id="KW-0813">Transport</keyword>
<feature type="transmembrane region" description="Helical" evidence="8">
    <location>
        <begin position="426"/>
        <end position="448"/>
    </location>
</feature>
<evidence type="ECO:0000256" key="3">
    <source>
        <dbReference type="ARBA" id="ARBA00022448"/>
    </source>
</evidence>
<keyword evidence="9" id="KW-1185">Reference proteome</keyword>
<dbReference type="GeneID" id="111294411"/>
<feature type="transmembrane region" description="Helical" evidence="8">
    <location>
        <begin position="513"/>
        <end position="535"/>
    </location>
</feature>
<dbReference type="Pfam" id="PF03169">
    <property type="entry name" value="OPT"/>
    <property type="match status" value="1"/>
</dbReference>
<keyword evidence="6 8" id="KW-0472">Membrane</keyword>
<dbReference type="OrthoDB" id="627262at2759"/>
<comment type="similarity">
    <text evidence="2">Belongs to the YSL (TC 2.A.67.2) family.</text>
</comment>
<sequence>MDGNGRDEDRVENGFNPEEEEKYGKNNNKEVKGREMSVEQIFEGQEVPSWRKQLTMRAFVVSFVLSILFSFIVMKLNLTTGIIPSLNVSAGLLGFFFVKTWTKMLEKSGLLKQPFTRQENTVIQTCVVASSGIAFSGGFGSYLFGMSERIANQSGDNGGFKNPSLGWIIGFLFVVSFLGLFSVVPLRKIMVIDFKLTYPSGTATAHLINSFHTPQGAKLAKKQVKTLGKFFSFSFLWGFFQWFFTAADNCGFVNFPTFGLKAYKNKFYFDFSATYVGVGMICPYIINISLLLGGILSWGLMWPIIETRKGDWFPANLPSTNMHGLQGYKVFIAIAMILGDGLYNFLKVLSRTLTALFYQVRGRSALPIANQPSLDTSNKLSYDDQCRTQLFLKDQIPTWFSIAGYVTIAVVSTIVLPHLFHELKWYYILVIYVSAPTLAFCNAYGCGLTDWSLASTYGKLAIFTIGAWAGSHGGVLAGLAACGVMMNIVSTASDLMQDFKTGYLTLASPRSMFISQVIGTAMGCIVSPCVFWLFYKAFDDLGLPDSQYPAPFATVYRNMSALGVKGFSALPKNCLLLCYVFFGAAISINLIKDMLGKKWGSFVPFPMAMAIPFYLGPYFAIDMCVGSLILFVWEKLNKAKADAFAPAVASGLICGDGIWTLPSSILALAGVKPPICMKFLSRATNGRVDTFLGS</sequence>
<protein>
    <submittedName>
        <fullName evidence="10">Probable metal-nicotianamine transporter YSL5</fullName>
    </submittedName>
</protein>
<evidence type="ECO:0000256" key="7">
    <source>
        <dbReference type="SAM" id="MobiDB-lite"/>
    </source>
</evidence>
<evidence type="ECO:0000313" key="9">
    <source>
        <dbReference type="Proteomes" id="UP000515121"/>
    </source>
</evidence>
<evidence type="ECO:0000256" key="4">
    <source>
        <dbReference type="ARBA" id="ARBA00022692"/>
    </source>
</evidence>
<dbReference type="InterPro" id="IPR004813">
    <property type="entry name" value="OPT"/>
</dbReference>
<evidence type="ECO:0000256" key="1">
    <source>
        <dbReference type="ARBA" id="ARBA00004141"/>
    </source>
</evidence>
<feature type="transmembrane region" description="Helical" evidence="8">
    <location>
        <begin position="82"/>
        <end position="101"/>
    </location>
</feature>
<feature type="compositionally biased region" description="Basic and acidic residues" evidence="7">
    <location>
        <begin position="1"/>
        <end position="12"/>
    </location>
</feature>
<gene>
    <name evidence="10" type="primary">LOC111294411</name>
</gene>
<comment type="subcellular location">
    <subcellularLocation>
        <location evidence="1">Membrane</location>
        <topology evidence="1">Multi-pass membrane protein</topology>
    </subcellularLocation>
</comment>
<feature type="transmembrane region" description="Helical" evidence="8">
    <location>
        <begin position="574"/>
        <end position="591"/>
    </location>
</feature>
<feature type="transmembrane region" description="Helical" evidence="8">
    <location>
        <begin position="460"/>
        <end position="493"/>
    </location>
</feature>
<dbReference type="PANTHER" id="PTHR31645:SF76">
    <property type="entry name" value="METAL-NICOTIANAMINE TRANSPORTER YSL8-RELATED"/>
    <property type="match status" value="1"/>
</dbReference>